<evidence type="ECO:0000313" key="1">
    <source>
        <dbReference type="EMBL" id="PMD63494.1"/>
    </source>
</evidence>
<gene>
    <name evidence="1" type="ORF">K444DRAFT_609709</name>
</gene>
<organism evidence="1 2">
    <name type="scientific">Hyaloscypha bicolor E</name>
    <dbReference type="NCBI Taxonomy" id="1095630"/>
    <lineage>
        <taxon>Eukaryota</taxon>
        <taxon>Fungi</taxon>
        <taxon>Dikarya</taxon>
        <taxon>Ascomycota</taxon>
        <taxon>Pezizomycotina</taxon>
        <taxon>Leotiomycetes</taxon>
        <taxon>Helotiales</taxon>
        <taxon>Hyaloscyphaceae</taxon>
        <taxon>Hyaloscypha</taxon>
        <taxon>Hyaloscypha bicolor</taxon>
    </lineage>
</organism>
<keyword evidence="2" id="KW-1185">Reference proteome</keyword>
<dbReference type="EMBL" id="KZ613780">
    <property type="protein sequence ID" value="PMD63494.1"/>
    <property type="molecule type" value="Genomic_DNA"/>
</dbReference>
<name>A0A2J6TKF5_9HELO</name>
<dbReference type="AlphaFoldDB" id="A0A2J6TKF5"/>
<sequence>MTQLLVIMMRIMRSRVWPSAGVSGFFLYLGYALRVLDGVKPGGHITIPRALQCST</sequence>
<evidence type="ECO:0000313" key="2">
    <source>
        <dbReference type="Proteomes" id="UP000235371"/>
    </source>
</evidence>
<reference evidence="1 2" key="1">
    <citation type="submission" date="2016-04" db="EMBL/GenBank/DDBJ databases">
        <title>A degradative enzymes factory behind the ericoid mycorrhizal symbiosis.</title>
        <authorList>
            <consortium name="DOE Joint Genome Institute"/>
            <person name="Martino E."/>
            <person name="Morin E."/>
            <person name="Grelet G."/>
            <person name="Kuo A."/>
            <person name="Kohler A."/>
            <person name="Daghino S."/>
            <person name="Barry K."/>
            <person name="Choi C."/>
            <person name="Cichocki N."/>
            <person name="Clum A."/>
            <person name="Copeland A."/>
            <person name="Hainaut M."/>
            <person name="Haridas S."/>
            <person name="Labutti K."/>
            <person name="Lindquist E."/>
            <person name="Lipzen A."/>
            <person name="Khouja H.-R."/>
            <person name="Murat C."/>
            <person name="Ohm R."/>
            <person name="Olson A."/>
            <person name="Spatafora J."/>
            <person name="Veneault-Fourrey C."/>
            <person name="Henrissat B."/>
            <person name="Grigoriev I."/>
            <person name="Martin F."/>
            <person name="Perotto S."/>
        </authorList>
    </citation>
    <scope>NUCLEOTIDE SEQUENCE [LARGE SCALE GENOMIC DNA]</scope>
    <source>
        <strain evidence="1 2">E</strain>
    </source>
</reference>
<dbReference type="RefSeq" id="XP_024740398.1">
    <property type="nucleotide sequence ID" value="XM_024879625.1"/>
</dbReference>
<proteinExistence type="predicted"/>
<accession>A0A2J6TKF5</accession>
<dbReference type="GeneID" id="36587702"/>
<protein>
    <submittedName>
        <fullName evidence="1">Uncharacterized protein</fullName>
    </submittedName>
</protein>
<dbReference type="Proteomes" id="UP000235371">
    <property type="component" value="Unassembled WGS sequence"/>
</dbReference>
<dbReference type="InParanoid" id="A0A2J6TKF5"/>